<proteinExistence type="predicted"/>
<dbReference type="Proteomes" id="UP000309676">
    <property type="component" value="Unassembled WGS sequence"/>
</dbReference>
<evidence type="ECO:0000256" key="1">
    <source>
        <dbReference type="SAM" id="Phobius"/>
    </source>
</evidence>
<dbReference type="EMBL" id="VCIW01000003">
    <property type="protein sequence ID" value="TLS53000.1"/>
    <property type="molecule type" value="Genomic_DNA"/>
</dbReference>
<sequence length="81" mass="9372">MWKKLADSILEWALAGRVGRIVGAAAGVLLGFVYLIWGFWDMLAFALIGFTGYTLGLKSDNREKWVDRNAIARWFTDRWYR</sequence>
<protein>
    <submittedName>
        <fullName evidence="2">DUF2273 domain-containing protein</fullName>
    </submittedName>
</protein>
<keyword evidence="1" id="KW-0812">Transmembrane</keyword>
<dbReference type="OrthoDB" id="1798631at2"/>
<evidence type="ECO:0000313" key="3">
    <source>
        <dbReference type="Proteomes" id="UP000309676"/>
    </source>
</evidence>
<keyword evidence="1" id="KW-0472">Membrane</keyword>
<dbReference type="Pfam" id="PF10031">
    <property type="entry name" value="DUF2273"/>
    <property type="match status" value="1"/>
</dbReference>
<dbReference type="RefSeq" id="WP_138193241.1">
    <property type="nucleotide sequence ID" value="NZ_VCIW01000003.1"/>
</dbReference>
<dbReference type="AlphaFoldDB" id="A0A5R9GFQ7"/>
<dbReference type="InterPro" id="IPR018730">
    <property type="entry name" value="DUF2273"/>
</dbReference>
<keyword evidence="1" id="KW-1133">Transmembrane helix</keyword>
<keyword evidence="3" id="KW-1185">Reference proteome</keyword>
<comment type="caution">
    <text evidence="2">The sequence shown here is derived from an EMBL/GenBank/DDBJ whole genome shotgun (WGS) entry which is preliminary data.</text>
</comment>
<accession>A0A5R9GFQ7</accession>
<gene>
    <name evidence="2" type="ORF">FE782_06415</name>
</gene>
<feature type="transmembrane region" description="Helical" evidence="1">
    <location>
        <begin position="21"/>
        <end position="40"/>
    </location>
</feature>
<evidence type="ECO:0000313" key="2">
    <source>
        <dbReference type="EMBL" id="TLS53000.1"/>
    </source>
</evidence>
<name>A0A5R9GFQ7_9BACL</name>
<organism evidence="2 3">
    <name type="scientific">Paenibacillus antri</name>
    <dbReference type="NCBI Taxonomy" id="2582848"/>
    <lineage>
        <taxon>Bacteria</taxon>
        <taxon>Bacillati</taxon>
        <taxon>Bacillota</taxon>
        <taxon>Bacilli</taxon>
        <taxon>Bacillales</taxon>
        <taxon>Paenibacillaceae</taxon>
        <taxon>Paenibacillus</taxon>
    </lineage>
</organism>
<reference evidence="2 3" key="1">
    <citation type="submission" date="2019-05" db="EMBL/GenBank/DDBJ databases">
        <authorList>
            <person name="Narsing Rao M.P."/>
            <person name="Li W.J."/>
        </authorList>
    </citation>
    <scope>NUCLEOTIDE SEQUENCE [LARGE SCALE GENOMIC DNA]</scope>
    <source>
        <strain evidence="2 3">SYSU_K30003</strain>
    </source>
</reference>